<keyword evidence="4 7" id="KW-0812">Transmembrane</keyword>
<evidence type="ECO:0000259" key="8">
    <source>
        <dbReference type="Pfam" id="PF03176"/>
    </source>
</evidence>
<dbReference type="Gene3D" id="1.20.1640.10">
    <property type="entry name" value="Multidrug efflux transporter AcrB transmembrane domain"/>
    <property type="match status" value="2"/>
</dbReference>
<keyword evidence="3" id="KW-1003">Cell membrane</keyword>
<keyword evidence="5 7" id="KW-1133">Transmembrane helix</keyword>
<dbReference type="Proteomes" id="UP001055200">
    <property type="component" value="Chromosome"/>
</dbReference>
<feature type="transmembrane region" description="Helical" evidence="7">
    <location>
        <begin position="949"/>
        <end position="976"/>
    </location>
</feature>
<accession>A0ABY3U0W7</accession>
<evidence type="ECO:0000256" key="6">
    <source>
        <dbReference type="ARBA" id="ARBA00023136"/>
    </source>
</evidence>
<dbReference type="InterPro" id="IPR001036">
    <property type="entry name" value="Acrflvin-R"/>
</dbReference>
<feature type="transmembrane region" description="Helical" evidence="7">
    <location>
        <begin position="376"/>
        <end position="397"/>
    </location>
</feature>
<feature type="transmembrane region" description="Helical" evidence="7">
    <location>
        <begin position="874"/>
        <end position="895"/>
    </location>
</feature>
<comment type="subcellular location">
    <subcellularLocation>
        <location evidence="1">Cell membrane</location>
        <topology evidence="1">Multi-pass membrane protein</topology>
    </subcellularLocation>
</comment>
<feature type="transmembrane region" description="Helical" evidence="7">
    <location>
        <begin position="21"/>
        <end position="39"/>
    </location>
</feature>
<dbReference type="RefSeq" id="WP_240170585.1">
    <property type="nucleotide sequence ID" value="NZ_CP092365.1"/>
</dbReference>
<evidence type="ECO:0000256" key="1">
    <source>
        <dbReference type="ARBA" id="ARBA00004651"/>
    </source>
</evidence>
<dbReference type="PANTHER" id="PTHR33406">
    <property type="entry name" value="MEMBRANE PROTEIN MJ1562-RELATED"/>
    <property type="match status" value="1"/>
</dbReference>
<feature type="domain" description="Membrane transport protein MMPL" evidence="8">
    <location>
        <begin position="706"/>
        <end position="1013"/>
    </location>
</feature>
<dbReference type="EMBL" id="CP092365">
    <property type="protein sequence ID" value="ULN52311.1"/>
    <property type="molecule type" value="Genomic_DNA"/>
</dbReference>
<feature type="transmembrane region" description="Helical" evidence="7">
    <location>
        <begin position="327"/>
        <end position="349"/>
    </location>
</feature>
<evidence type="ECO:0000256" key="5">
    <source>
        <dbReference type="ARBA" id="ARBA00022989"/>
    </source>
</evidence>
<sequence>MANTHHLPAAGSLARACSRHARWVLIAWFALVGALNLAVPQLERTVAEHSAPFTPESATTATLREMSRDFGVPDSTAVGAVVLSADRVLGPADVDHYHRLVQRLADDDEDVAYVLDLFGNPGLDKLGLSPDGQAIELLIATTGDVGSSRAHQSTQRVRDLIAELPRPDGLVVNLTGPSPTFSDLFAAIDTSLVIITMVSVALITLLLVVVYRSLITALIPLLTVGTSLGVARPVISLLGGTEMLPVSNFTIALATAMVLGAGTDYGIFLLANYHEGRRRGVAVEAAVGAAGARTAAIVVASALTIAGAGMAMVFTKIGMFRTAGPPIAVAIAITAAVSLTLTPALIAVWGRRGRAEPRPLDERAWRRRGARIVRRAPALAAGTLVFLLATSSALLTFRPNMDENAMQLRATDSKRGYEAVQRHWGRDEVDPEFVVIRADHDMRNTADLAALDLIAGGVGALPEIAYVRSLTRPDGQPLAQTAIGFQTGQVAEGLTDAGHRIDDQLPQLRRLAAGVTELRDGSAEAQRRLPALTRGVDDVTGLARTLLTTLGSADRLLESLSGGAFDVAATVATLTTATTALETVAAEITAGQDAVGDATAGLHAVFDPLTAVDPGPQCAADPQCLRARRAFVELNDATDGRVLAAVTGAQALAPVVPDDVVAAAVAALPDLRATLDGLRSLLDRLGERGPEQAGAQLDALSAGISELADGMGRLRGGLDEVKAGTDTMVALTTELNAGLDRAARYLHGLSEHTRDGAGRGFYLPPQAQHDPRFTAGERLLISPDGRTARMMAVWAVNPYGHEALAAVPTVVEAARHAATGTVLEHAEIESTGLASLSQSHLQQTWRDFALFGVVAVLAVTLVLIVMLRSLVAPLLMIAAVVASFASAAGVTVVIWQHLIGIDVDWSVLPVAFMALVAVGADYSMLFAARIREESDGGVISGIIRGFGSTGRVITTAGAVFAITMFALMSGTVLNLVQIGSTIGIGLLLDITVVRTYLLPAAMSLLGHRMWWPAKR</sequence>
<evidence type="ECO:0000256" key="4">
    <source>
        <dbReference type="ARBA" id="ARBA00022692"/>
    </source>
</evidence>
<gene>
    <name evidence="9" type="ORF">MIU77_15910</name>
</gene>
<keyword evidence="6 7" id="KW-0472">Membrane</keyword>
<feature type="transmembrane region" description="Helical" evidence="7">
    <location>
        <begin position="982"/>
        <end position="1005"/>
    </location>
</feature>
<feature type="transmembrane region" description="Helical" evidence="7">
    <location>
        <begin position="251"/>
        <end position="273"/>
    </location>
</feature>
<feature type="domain" description="Membrane transport protein MMPL" evidence="8">
    <location>
        <begin position="57"/>
        <end position="376"/>
    </location>
</feature>
<dbReference type="SUPFAM" id="SSF82866">
    <property type="entry name" value="Multidrug efflux transporter AcrB transmembrane domain"/>
    <property type="match status" value="2"/>
</dbReference>
<evidence type="ECO:0000256" key="7">
    <source>
        <dbReference type="SAM" id="Phobius"/>
    </source>
</evidence>
<feature type="transmembrane region" description="Helical" evidence="7">
    <location>
        <begin position="294"/>
        <end position="315"/>
    </location>
</feature>
<dbReference type="PANTHER" id="PTHR33406:SF6">
    <property type="entry name" value="MEMBRANE PROTEIN YDGH-RELATED"/>
    <property type="match status" value="1"/>
</dbReference>
<dbReference type="InterPro" id="IPR004869">
    <property type="entry name" value="MMPL_dom"/>
</dbReference>
<feature type="transmembrane region" description="Helical" evidence="7">
    <location>
        <begin position="184"/>
        <end position="211"/>
    </location>
</feature>
<comment type="similarity">
    <text evidence="2">Belongs to the resistance-nodulation-cell division (RND) (TC 2.A.6) family. MmpL subfamily.</text>
</comment>
<evidence type="ECO:0000256" key="2">
    <source>
        <dbReference type="ARBA" id="ARBA00010157"/>
    </source>
</evidence>
<reference evidence="9" key="1">
    <citation type="submission" date="2022-08" db="EMBL/GenBank/DDBJ databases">
        <title>Complete genome sequence of 14 non-tuberculosis mycobacteria type-strains.</title>
        <authorList>
            <person name="Igarashi Y."/>
            <person name="Osugi A."/>
            <person name="Mitarai S."/>
        </authorList>
    </citation>
    <scope>NUCLEOTIDE SEQUENCE</scope>
    <source>
        <strain evidence="9">DSM 45575</strain>
    </source>
</reference>
<dbReference type="InterPro" id="IPR050545">
    <property type="entry name" value="Mycobact_MmpL"/>
</dbReference>
<feature type="transmembrane region" description="Helical" evidence="7">
    <location>
        <begin position="848"/>
        <end position="867"/>
    </location>
</feature>
<feature type="transmembrane region" description="Helical" evidence="7">
    <location>
        <begin position="218"/>
        <end position="239"/>
    </location>
</feature>
<name>A0ABY3U0W7_9MYCO</name>
<keyword evidence="10" id="KW-1185">Reference proteome</keyword>
<dbReference type="Pfam" id="PF03176">
    <property type="entry name" value="MMPL"/>
    <property type="match status" value="2"/>
</dbReference>
<evidence type="ECO:0000256" key="3">
    <source>
        <dbReference type="ARBA" id="ARBA00022475"/>
    </source>
</evidence>
<proteinExistence type="inferred from homology"/>
<evidence type="ECO:0000313" key="10">
    <source>
        <dbReference type="Proteomes" id="UP001055200"/>
    </source>
</evidence>
<feature type="transmembrane region" description="Helical" evidence="7">
    <location>
        <begin position="907"/>
        <end position="928"/>
    </location>
</feature>
<dbReference type="PRINTS" id="PR00702">
    <property type="entry name" value="ACRIFLAVINRP"/>
</dbReference>
<protein>
    <submittedName>
        <fullName evidence="9">MMPL family transporter</fullName>
    </submittedName>
</protein>
<organism evidence="9 10">
    <name type="scientific">Mycolicibacillus parakoreensis</name>
    <dbReference type="NCBI Taxonomy" id="1069221"/>
    <lineage>
        <taxon>Bacteria</taxon>
        <taxon>Bacillati</taxon>
        <taxon>Actinomycetota</taxon>
        <taxon>Actinomycetes</taxon>
        <taxon>Mycobacteriales</taxon>
        <taxon>Mycobacteriaceae</taxon>
        <taxon>Mycolicibacillus</taxon>
    </lineage>
</organism>
<evidence type="ECO:0000313" key="9">
    <source>
        <dbReference type="EMBL" id="ULN52311.1"/>
    </source>
</evidence>